<dbReference type="PANTHER" id="PTHR44591">
    <property type="entry name" value="STRESS RESPONSE REGULATOR PROTEIN 1"/>
    <property type="match status" value="1"/>
</dbReference>
<dbReference type="STRING" id="926556.Echvi_4576"/>
<proteinExistence type="predicted"/>
<dbReference type="AlphaFoldDB" id="L0G3D3"/>
<dbReference type="KEGG" id="evi:Echvi_4576"/>
<dbReference type="RefSeq" id="WP_015268271.1">
    <property type="nucleotide sequence ID" value="NC_019904.1"/>
</dbReference>
<dbReference type="InterPro" id="IPR001789">
    <property type="entry name" value="Sig_transdc_resp-reg_receiver"/>
</dbReference>
<dbReference type="OrthoDB" id="1118837at2"/>
<dbReference type="InterPro" id="IPR011006">
    <property type="entry name" value="CheY-like_superfamily"/>
</dbReference>
<accession>L0G3D3</accession>
<feature type="modified residue" description="4-aspartylphosphate" evidence="2">
    <location>
        <position position="57"/>
    </location>
</feature>
<dbReference type="GO" id="GO:0000160">
    <property type="term" value="P:phosphorelay signal transduction system"/>
    <property type="evidence" value="ECO:0007669"/>
    <property type="project" value="InterPro"/>
</dbReference>
<gene>
    <name evidence="4" type="ordered locus">Echvi_4576</name>
</gene>
<sequence>MQALQEKGVFIVDEDPFWKSILSQMLSDLGFGNITCFDHEQKCLDHLYLNPALVFIDYQLVRTKGYEELAKTKAAFPHIQIILCLASDELKAAFQVMETGSYDYILKNHVTPYEINEILTRYINH</sequence>
<keyword evidence="5" id="KW-1185">Reference proteome</keyword>
<dbReference type="Gene3D" id="3.40.50.2300">
    <property type="match status" value="1"/>
</dbReference>
<dbReference type="eggNOG" id="COG3437">
    <property type="taxonomic scope" value="Bacteria"/>
</dbReference>
<dbReference type="Proteomes" id="UP000010796">
    <property type="component" value="Chromosome"/>
</dbReference>
<protein>
    <submittedName>
        <fullName evidence="4">CheY-like receiver domain-containing protein</fullName>
    </submittedName>
</protein>
<dbReference type="SUPFAM" id="SSF52172">
    <property type="entry name" value="CheY-like"/>
    <property type="match status" value="1"/>
</dbReference>
<dbReference type="HOGENOM" id="CLU_000445_69_8_10"/>
<dbReference type="SMART" id="SM00448">
    <property type="entry name" value="REC"/>
    <property type="match status" value="1"/>
</dbReference>
<dbReference type="Pfam" id="PF00072">
    <property type="entry name" value="Response_reg"/>
    <property type="match status" value="1"/>
</dbReference>
<dbReference type="PANTHER" id="PTHR44591:SF3">
    <property type="entry name" value="RESPONSE REGULATORY DOMAIN-CONTAINING PROTEIN"/>
    <property type="match status" value="1"/>
</dbReference>
<dbReference type="EMBL" id="CP003346">
    <property type="protein sequence ID" value="AGA80749.1"/>
    <property type="molecule type" value="Genomic_DNA"/>
</dbReference>
<name>L0G3D3_ECHVK</name>
<evidence type="ECO:0000313" key="5">
    <source>
        <dbReference type="Proteomes" id="UP000010796"/>
    </source>
</evidence>
<evidence type="ECO:0000256" key="1">
    <source>
        <dbReference type="ARBA" id="ARBA00022553"/>
    </source>
</evidence>
<evidence type="ECO:0000313" key="4">
    <source>
        <dbReference type="EMBL" id="AGA80749.1"/>
    </source>
</evidence>
<organism evidence="4 5">
    <name type="scientific">Echinicola vietnamensis (strain DSM 17526 / LMG 23754 / KMM 6221)</name>
    <dbReference type="NCBI Taxonomy" id="926556"/>
    <lineage>
        <taxon>Bacteria</taxon>
        <taxon>Pseudomonadati</taxon>
        <taxon>Bacteroidota</taxon>
        <taxon>Cytophagia</taxon>
        <taxon>Cytophagales</taxon>
        <taxon>Cyclobacteriaceae</taxon>
        <taxon>Echinicola</taxon>
    </lineage>
</organism>
<keyword evidence="1 2" id="KW-0597">Phosphoprotein</keyword>
<evidence type="ECO:0000256" key="2">
    <source>
        <dbReference type="PROSITE-ProRule" id="PRU00169"/>
    </source>
</evidence>
<dbReference type="CDD" id="cd00156">
    <property type="entry name" value="REC"/>
    <property type="match status" value="1"/>
</dbReference>
<reference evidence="5" key="1">
    <citation type="submission" date="2012-02" db="EMBL/GenBank/DDBJ databases">
        <title>The complete genome of Echinicola vietnamensis DSM 17526.</title>
        <authorList>
            <person name="Lucas S."/>
            <person name="Copeland A."/>
            <person name="Lapidus A."/>
            <person name="Glavina del Rio T."/>
            <person name="Dalin E."/>
            <person name="Tice H."/>
            <person name="Bruce D."/>
            <person name="Goodwin L."/>
            <person name="Pitluck S."/>
            <person name="Peters L."/>
            <person name="Ovchinnikova G."/>
            <person name="Teshima H."/>
            <person name="Kyrpides N."/>
            <person name="Mavromatis K."/>
            <person name="Ivanova N."/>
            <person name="Brettin T."/>
            <person name="Detter J.C."/>
            <person name="Han C."/>
            <person name="Larimer F."/>
            <person name="Land M."/>
            <person name="Hauser L."/>
            <person name="Markowitz V."/>
            <person name="Cheng J.-F."/>
            <person name="Hugenholtz P."/>
            <person name="Woyke T."/>
            <person name="Wu D."/>
            <person name="Brambilla E."/>
            <person name="Klenk H.-P."/>
            <person name="Eisen J.A."/>
        </authorList>
    </citation>
    <scope>NUCLEOTIDE SEQUENCE [LARGE SCALE GENOMIC DNA]</scope>
    <source>
        <strain evidence="5">DSM 17526 / LMG 23754 / KMM 6221</strain>
    </source>
</reference>
<feature type="domain" description="Response regulatory" evidence="3">
    <location>
        <begin position="8"/>
        <end position="122"/>
    </location>
</feature>
<dbReference type="InterPro" id="IPR050595">
    <property type="entry name" value="Bact_response_regulator"/>
</dbReference>
<evidence type="ECO:0000259" key="3">
    <source>
        <dbReference type="PROSITE" id="PS50110"/>
    </source>
</evidence>
<dbReference type="PROSITE" id="PS50110">
    <property type="entry name" value="RESPONSE_REGULATORY"/>
    <property type="match status" value="1"/>
</dbReference>